<proteinExistence type="predicted"/>
<dbReference type="GeneID" id="41968990"/>
<feature type="compositionally biased region" description="Acidic residues" evidence="1">
    <location>
        <begin position="484"/>
        <end position="516"/>
    </location>
</feature>
<comment type="caution">
    <text evidence="3">The sequence shown here is derived from an EMBL/GenBank/DDBJ whole genome shotgun (WGS) entry which is preliminary data.</text>
</comment>
<dbReference type="SUPFAM" id="SSF48403">
    <property type="entry name" value="Ankyrin repeat"/>
    <property type="match status" value="1"/>
</dbReference>
<reference evidence="3 4" key="1">
    <citation type="submission" date="2019-06" db="EMBL/GenBank/DDBJ databases">
        <title>Draft genome sequence of the filamentous fungus Phialemoniopsis curvata isolated from diesel fuel.</title>
        <authorList>
            <person name="Varaljay V.A."/>
            <person name="Lyon W.J."/>
            <person name="Crouch A.L."/>
            <person name="Drake C.E."/>
            <person name="Hollomon J.M."/>
            <person name="Nadeau L.J."/>
            <person name="Nunn H.S."/>
            <person name="Stevenson B.S."/>
            <person name="Bojanowski C.L."/>
            <person name="Crookes-Goodson W.J."/>
        </authorList>
    </citation>
    <scope>NUCLEOTIDE SEQUENCE [LARGE SCALE GENOMIC DNA]</scope>
    <source>
        <strain evidence="3 4">D216</strain>
    </source>
</reference>
<dbReference type="OrthoDB" id="4835044at2759"/>
<dbReference type="STRING" id="1093900.A0A507AH32"/>
<gene>
    <name evidence="2" type="ORF">E0L32_001543</name>
    <name evidence="3" type="ORF">E0L32_001655</name>
</gene>
<dbReference type="InterPro" id="IPR036770">
    <property type="entry name" value="Ankyrin_rpt-contain_sf"/>
</dbReference>
<organism evidence="3 4">
    <name type="scientific">Thyridium curvatum</name>
    <dbReference type="NCBI Taxonomy" id="1093900"/>
    <lineage>
        <taxon>Eukaryota</taxon>
        <taxon>Fungi</taxon>
        <taxon>Dikarya</taxon>
        <taxon>Ascomycota</taxon>
        <taxon>Pezizomycotina</taxon>
        <taxon>Sordariomycetes</taxon>
        <taxon>Sordariomycetidae</taxon>
        <taxon>Thyridiales</taxon>
        <taxon>Thyridiaceae</taxon>
        <taxon>Thyridium</taxon>
    </lineage>
</organism>
<evidence type="ECO:0000313" key="3">
    <source>
        <dbReference type="EMBL" id="TPX09195.1"/>
    </source>
</evidence>
<dbReference type="EMBL" id="SKBQ01000006">
    <property type="protein sequence ID" value="TPX09083.1"/>
    <property type="molecule type" value="Genomic_DNA"/>
</dbReference>
<dbReference type="RefSeq" id="XP_030990794.1">
    <property type="nucleotide sequence ID" value="XM_031135634.1"/>
</dbReference>
<dbReference type="AlphaFoldDB" id="A0A507AH32"/>
<dbReference type="Proteomes" id="UP000319257">
    <property type="component" value="Unassembled WGS sequence"/>
</dbReference>
<protein>
    <submittedName>
        <fullName evidence="3">Uncharacterized protein</fullName>
    </submittedName>
</protein>
<accession>A0A507AH32</accession>
<name>A0A507AH32_9PEZI</name>
<dbReference type="EMBL" id="SKBQ01000006">
    <property type="protein sequence ID" value="TPX09195.1"/>
    <property type="molecule type" value="Genomic_DNA"/>
</dbReference>
<feature type="region of interest" description="Disordered" evidence="1">
    <location>
        <begin position="482"/>
        <end position="516"/>
    </location>
</feature>
<evidence type="ECO:0000313" key="2">
    <source>
        <dbReference type="EMBL" id="TPX09083.1"/>
    </source>
</evidence>
<evidence type="ECO:0000313" key="4">
    <source>
        <dbReference type="Proteomes" id="UP000319257"/>
    </source>
</evidence>
<sequence length="641" mass="72059">MEVVGGVAAVTELLSLSIRLSRAAKNLTQSFRNSPNELLELSSKIDLLFSRLHQYENLYSELSAADSSALLLDEHHTIFLGQLQSQLLRLQSLKAANEAQLQDTPKVKDRLLWATLNKTKADRVIREIKEAVAGVDNMLNILGLPAIVQAFKRGLSDAVSTLSAHGGDLLSAGPALAGLLHNRGGRNPGQLLRWKVKFLRSLGFSDWNASDSRANPYPVNLLYSACECKNLEETLFALEVAGVDPNIEGSFRRTALGNAGVIGWVEGASLLVQCGAEINGGVGSYFGTLLVRSLNPRTQISHWFLQQGADPQLTDSNGLSAWAKFMRCRYIDHLTGRYGSQIGPWSYPWVEGGLAHLLMHDSDPFELFMEHASDYHLTVDTTYLHWDEQIRAADVAQRLSTGIPIGSNMISPGDYQATGLSDDPKLLRRFTFTWSNSGDFYGMLIDLNRSFPNLITIAITSIFYMSALTLTQSDLARSLHSESLAEDDDGHGEDDYDEEEEEDDDDDYVDEREEQGDEEGKYFFNATRFFQHTSTEEGRAQLSSFPMVRALCDALQYAGYRAEMDNDGDIWFEDEDGERYFDAWEYLPPLDEWNHYKWLTANCRVCQRMEWHGLGDVVREAEEGRRHLHEYREKLKAVKGR</sequence>
<dbReference type="Gene3D" id="1.25.40.20">
    <property type="entry name" value="Ankyrin repeat-containing domain"/>
    <property type="match status" value="1"/>
</dbReference>
<evidence type="ECO:0000256" key="1">
    <source>
        <dbReference type="SAM" id="MobiDB-lite"/>
    </source>
</evidence>
<dbReference type="InParanoid" id="A0A507AH32"/>
<keyword evidence="4" id="KW-1185">Reference proteome</keyword>